<proteinExistence type="predicted"/>
<dbReference type="InterPro" id="IPR017896">
    <property type="entry name" value="4Fe4S_Fe-S-bd"/>
</dbReference>
<dbReference type="InterPro" id="IPR045220">
    <property type="entry name" value="FRHB/FDHB/HCAR-like"/>
</dbReference>
<dbReference type="OrthoDB" id="3247493at2"/>
<keyword evidence="3" id="KW-0411">Iron-sulfur</keyword>
<dbReference type="PROSITE" id="PS51379">
    <property type="entry name" value="4FE4S_FER_2"/>
    <property type="match status" value="2"/>
</dbReference>
<keyword evidence="2" id="KW-0408">Iron</keyword>
<dbReference type="Gene3D" id="3.30.70.20">
    <property type="match status" value="1"/>
</dbReference>
<dbReference type="GO" id="GO:0052592">
    <property type="term" value="F:oxidoreductase activity, acting on CH or CH2 groups, with an iron-sulfur protein as acceptor"/>
    <property type="evidence" value="ECO:0007669"/>
    <property type="project" value="TreeGrafter"/>
</dbReference>
<dbReference type="EMBL" id="AP019791">
    <property type="protein sequence ID" value="BBL78389.1"/>
    <property type="molecule type" value="Genomic_DNA"/>
</dbReference>
<dbReference type="Pfam" id="PF04432">
    <property type="entry name" value="FrhB_FdhB_C"/>
    <property type="match status" value="1"/>
</dbReference>
<dbReference type="GO" id="GO:0051536">
    <property type="term" value="F:iron-sulfur cluster binding"/>
    <property type="evidence" value="ECO:0007669"/>
    <property type="project" value="UniProtKB-KW"/>
</dbReference>
<dbReference type="PANTHER" id="PTHR31332">
    <property type="entry name" value="7-HYDROXYMETHYL CHLOROPHYLL A REDUCTASE, CHLOROPLASTIC"/>
    <property type="match status" value="1"/>
</dbReference>
<feature type="domain" description="4Fe-4S ferredoxin-type" evidence="4">
    <location>
        <begin position="26"/>
        <end position="55"/>
    </location>
</feature>
<dbReference type="Pfam" id="PF14697">
    <property type="entry name" value="Fer4_21"/>
    <property type="match status" value="1"/>
</dbReference>
<reference evidence="5" key="1">
    <citation type="journal article" date="2019" name="Microbiol. Resour. Announc.">
        <title>Complete Genome Sequence of Rubrobacter xylanophilus Strain AA3-22, Isolated from Arima Onsen in Japan.</title>
        <authorList>
            <person name="Tomariguchi N."/>
            <person name="Miyazaki K."/>
        </authorList>
    </citation>
    <scope>NUCLEOTIDE SEQUENCE [LARGE SCALE GENOMIC DNA]</scope>
    <source>
        <strain evidence="5">AA3-22</strain>
    </source>
</reference>
<evidence type="ECO:0000259" key="4">
    <source>
        <dbReference type="PROSITE" id="PS51379"/>
    </source>
</evidence>
<gene>
    <name evidence="5" type="ORF">RxyAA322_02430</name>
</gene>
<dbReference type="InterPro" id="IPR017900">
    <property type="entry name" value="4Fe4S_Fe_S_CS"/>
</dbReference>
<dbReference type="PROSITE" id="PS00198">
    <property type="entry name" value="4FE4S_FER_1"/>
    <property type="match status" value="2"/>
</dbReference>
<evidence type="ECO:0000313" key="5">
    <source>
        <dbReference type="EMBL" id="BBL78389.1"/>
    </source>
</evidence>
<evidence type="ECO:0000256" key="1">
    <source>
        <dbReference type="ARBA" id="ARBA00022723"/>
    </source>
</evidence>
<dbReference type="SUPFAM" id="SSF54862">
    <property type="entry name" value="4Fe-4S ferredoxins"/>
    <property type="match status" value="1"/>
</dbReference>
<dbReference type="Proteomes" id="UP000318065">
    <property type="component" value="Chromosome"/>
</dbReference>
<dbReference type="InterPro" id="IPR007525">
    <property type="entry name" value="FrhB_FdhB_C"/>
</dbReference>
<evidence type="ECO:0000256" key="2">
    <source>
        <dbReference type="ARBA" id="ARBA00023004"/>
    </source>
</evidence>
<evidence type="ECO:0000256" key="3">
    <source>
        <dbReference type="ARBA" id="ARBA00023014"/>
    </source>
</evidence>
<organism evidence="5 6">
    <name type="scientific">Rubrobacter xylanophilus</name>
    <dbReference type="NCBI Taxonomy" id="49319"/>
    <lineage>
        <taxon>Bacteria</taxon>
        <taxon>Bacillati</taxon>
        <taxon>Actinomycetota</taxon>
        <taxon>Rubrobacteria</taxon>
        <taxon>Rubrobacterales</taxon>
        <taxon>Rubrobacteraceae</taxon>
        <taxon>Rubrobacter</taxon>
    </lineage>
</organism>
<dbReference type="PANTHER" id="PTHR31332:SF0">
    <property type="entry name" value="7-HYDROXYMETHYL CHLOROPHYLL A REDUCTASE, CHLOROPLASTIC"/>
    <property type="match status" value="1"/>
</dbReference>
<sequence length="400" mass="43597">MAGFDIRELMNDIEEAPGKVWFWDLEKAVIDPGRCVQCGACVAACPSDSIGIAEDDLPKLVKMCTGCSLCWDFCPRGGMRHEATWKLTGNNGAAAAANGLGRVHESYTARVKEDIPGVQDGGVVSALLIALLEAGEIDGALVARESAEEPWKGEAFLARTPEEVREAAGSFYNQTLALGHLDLEGYELPPNPRIAVVGTPCEVEGIKAMQARPWKWGSSRVDAVVLTVALLCTKSFNYEKLMLEELRDRRGVDLEEVGRVDVIRGKLIVQDRGGETILEEPIKDFHGAALKGCDECADFLGHAADISVGSVGSADGYSSVLIRTEEGLAAFEHVKDRLELRPLDKPKSLYKLDALDKKVALKSLKRPFDPDAPLFIDYEDHLESYAGTDRAPVDHEAVRY</sequence>
<keyword evidence="1" id="KW-0479">Metal-binding</keyword>
<dbReference type="GO" id="GO:0046872">
    <property type="term" value="F:metal ion binding"/>
    <property type="evidence" value="ECO:0007669"/>
    <property type="project" value="UniProtKB-KW"/>
</dbReference>
<dbReference type="Pfam" id="PF04422">
    <property type="entry name" value="FrhB_FdhB_N"/>
    <property type="match status" value="1"/>
</dbReference>
<keyword evidence="6" id="KW-1185">Reference proteome</keyword>
<protein>
    <recommendedName>
        <fullName evidence="4">4Fe-4S ferredoxin-type domain-containing protein</fullName>
    </recommendedName>
</protein>
<dbReference type="InterPro" id="IPR007516">
    <property type="entry name" value="Co_F420_Hydgase/DH_bsu_N"/>
</dbReference>
<feature type="domain" description="4Fe-4S ferredoxin-type" evidence="4">
    <location>
        <begin position="56"/>
        <end position="84"/>
    </location>
</feature>
<dbReference type="AlphaFoldDB" id="A0A510HEM8"/>
<accession>A0A510HEM8</accession>
<name>A0A510HEM8_9ACTN</name>
<evidence type="ECO:0000313" key="6">
    <source>
        <dbReference type="Proteomes" id="UP000318065"/>
    </source>
</evidence>
<dbReference type="RefSeq" id="WP_143526541.1">
    <property type="nucleotide sequence ID" value="NZ_AP019791.1"/>
</dbReference>